<dbReference type="Proteomes" id="UP001359559">
    <property type="component" value="Unassembled WGS sequence"/>
</dbReference>
<gene>
    <name evidence="1" type="ORF">RJT34_27857</name>
</gene>
<proteinExistence type="predicted"/>
<organism evidence="1 2">
    <name type="scientific">Clitoria ternatea</name>
    <name type="common">Butterfly pea</name>
    <dbReference type="NCBI Taxonomy" id="43366"/>
    <lineage>
        <taxon>Eukaryota</taxon>
        <taxon>Viridiplantae</taxon>
        <taxon>Streptophyta</taxon>
        <taxon>Embryophyta</taxon>
        <taxon>Tracheophyta</taxon>
        <taxon>Spermatophyta</taxon>
        <taxon>Magnoliopsida</taxon>
        <taxon>eudicotyledons</taxon>
        <taxon>Gunneridae</taxon>
        <taxon>Pentapetalae</taxon>
        <taxon>rosids</taxon>
        <taxon>fabids</taxon>
        <taxon>Fabales</taxon>
        <taxon>Fabaceae</taxon>
        <taxon>Papilionoideae</taxon>
        <taxon>50 kb inversion clade</taxon>
        <taxon>NPAAA clade</taxon>
        <taxon>indigoferoid/millettioid clade</taxon>
        <taxon>Phaseoleae</taxon>
        <taxon>Clitoria</taxon>
    </lineage>
</organism>
<keyword evidence="2" id="KW-1185">Reference proteome</keyword>
<dbReference type="AlphaFoldDB" id="A0AAN9FDB7"/>
<accession>A0AAN9FDB7</accession>
<reference evidence="1 2" key="1">
    <citation type="submission" date="2024-01" db="EMBL/GenBank/DDBJ databases">
        <title>The genomes of 5 underutilized Papilionoideae crops provide insights into root nodulation and disease resistance.</title>
        <authorList>
            <person name="Yuan L."/>
        </authorList>
    </citation>
    <scope>NUCLEOTIDE SEQUENCE [LARGE SCALE GENOMIC DNA]</scope>
    <source>
        <strain evidence="1">LY-2023</strain>
        <tissue evidence="1">Leaf</tissue>
    </source>
</reference>
<protein>
    <submittedName>
        <fullName evidence="1">Uncharacterized protein</fullName>
    </submittedName>
</protein>
<evidence type="ECO:0000313" key="1">
    <source>
        <dbReference type="EMBL" id="KAK7271723.1"/>
    </source>
</evidence>
<dbReference type="EMBL" id="JAYKXN010000007">
    <property type="protein sequence ID" value="KAK7271723.1"/>
    <property type="molecule type" value="Genomic_DNA"/>
</dbReference>
<comment type="caution">
    <text evidence="1">The sequence shown here is derived from an EMBL/GenBank/DDBJ whole genome shotgun (WGS) entry which is preliminary data.</text>
</comment>
<sequence length="106" mass="11643">MVDAIKKNNGVIDIYFDNDGMEISNIGDGSSIPKEEGTLTKRIKEMAILSEGVVHLDDDDDDDDDVVLDYVEVKEVIIRGNTTMIEDIIEDTTEGNVSEVVDGGYC</sequence>
<evidence type="ECO:0000313" key="2">
    <source>
        <dbReference type="Proteomes" id="UP001359559"/>
    </source>
</evidence>
<name>A0AAN9FDB7_CLITE</name>